<proteinExistence type="predicted"/>
<evidence type="ECO:0000313" key="7">
    <source>
        <dbReference type="Proteomes" id="UP001183615"/>
    </source>
</evidence>
<dbReference type="InterPro" id="IPR028082">
    <property type="entry name" value="Peripla_BP_I"/>
</dbReference>
<dbReference type="CDD" id="cd06267">
    <property type="entry name" value="PBP1_LacI_sugar_binding-like"/>
    <property type="match status" value="1"/>
</dbReference>
<dbReference type="InterPro" id="IPR001034">
    <property type="entry name" value="DeoR_HTH"/>
</dbReference>
<dbReference type="PROSITE" id="PS51000">
    <property type="entry name" value="HTH_DEOR_2"/>
    <property type="match status" value="1"/>
</dbReference>
<feature type="domain" description="HTH deoR-type" evidence="5">
    <location>
        <begin position="6"/>
        <end position="61"/>
    </location>
</feature>
<protein>
    <submittedName>
        <fullName evidence="6">LacI family DNA-binding transcriptional regulator</fullName>
    </submittedName>
</protein>
<keyword evidence="7" id="KW-1185">Reference proteome</keyword>
<dbReference type="Gene3D" id="1.10.10.10">
    <property type="entry name" value="Winged helix-like DNA-binding domain superfamily/Winged helix DNA-binding domain"/>
    <property type="match status" value="1"/>
</dbReference>
<dbReference type="Pfam" id="PF08220">
    <property type="entry name" value="HTH_DeoR"/>
    <property type="match status" value="1"/>
</dbReference>
<evidence type="ECO:0000256" key="2">
    <source>
        <dbReference type="ARBA" id="ARBA00023125"/>
    </source>
</evidence>
<evidence type="ECO:0000256" key="4">
    <source>
        <dbReference type="SAM" id="MobiDB-lite"/>
    </source>
</evidence>
<reference evidence="7" key="1">
    <citation type="submission" date="2023-07" db="EMBL/GenBank/DDBJ databases">
        <title>30 novel species of actinomycetes from the DSMZ collection.</title>
        <authorList>
            <person name="Nouioui I."/>
        </authorList>
    </citation>
    <scope>NUCLEOTIDE SEQUENCE [LARGE SCALE GENOMIC DNA]</scope>
    <source>
        <strain evidence="7">DSM 41886</strain>
    </source>
</reference>
<name>A0ABU2SC42_9ACTN</name>
<dbReference type="InterPro" id="IPR036390">
    <property type="entry name" value="WH_DNA-bd_sf"/>
</dbReference>
<dbReference type="GO" id="GO:0003677">
    <property type="term" value="F:DNA binding"/>
    <property type="evidence" value="ECO:0007669"/>
    <property type="project" value="UniProtKB-KW"/>
</dbReference>
<keyword evidence="1" id="KW-0805">Transcription regulation</keyword>
<dbReference type="PRINTS" id="PR00037">
    <property type="entry name" value="HTHLACR"/>
</dbReference>
<dbReference type="InterPro" id="IPR046335">
    <property type="entry name" value="LacI/GalR-like_sensor"/>
</dbReference>
<dbReference type="EMBL" id="JAVREV010000020">
    <property type="protein sequence ID" value="MDT0446544.1"/>
    <property type="molecule type" value="Genomic_DNA"/>
</dbReference>
<sequence>MADMLVAQRHELLVRELEASGVLKITELATRLGVSRATIRRDLVDLETEGRVTRVRGGALLAAPTTPQAPAHPAAPPAPVPQDSGHTLGLLVPSATYYYPRVIAGVRAAAAERGARVIIGLTDYAQPRDHEQIAELTAAGATGLLIVSTGGHHLPPTTLDHLTTAGLPYVLLERQPQNPYVACEYVISDHQQGAYNAVRHLAELGHQRIALFTNGSPTAPLVTQGHAQAVHHLGLDPAAPTTDSGRPTLGSTEATTHYDHFINACRTTHTRAALIHSDHDAIEIMRRARAHRLRIPDDLALIAYDDEIASLAEVPLTAVAPHKHELGVHAAHLLLDRLTHPHPDSLPIRQLTLQPRLIVRTSSGSPAPA</sequence>
<evidence type="ECO:0000313" key="6">
    <source>
        <dbReference type="EMBL" id="MDT0446544.1"/>
    </source>
</evidence>
<feature type="compositionally biased region" description="Low complexity" evidence="4">
    <location>
        <begin position="63"/>
        <end position="72"/>
    </location>
</feature>
<dbReference type="PANTHER" id="PTHR30146:SF155">
    <property type="entry name" value="ALANINE RACEMASE"/>
    <property type="match status" value="1"/>
</dbReference>
<dbReference type="Proteomes" id="UP001183615">
    <property type="component" value="Unassembled WGS sequence"/>
</dbReference>
<evidence type="ECO:0000256" key="1">
    <source>
        <dbReference type="ARBA" id="ARBA00023015"/>
    </source>
</evidence>
<feature type="region of interest" description="Disordered" evidence="4">
    <location>
        <begin position="63"/>
        <end position="82"/>
    </location>
</feature>
<dbReference type="PANTHER" id="PTHR30146">
    <property type="entry name" value="LACI-RELATED TRANSCRIPTIONAL REPRESSOR"/>
    <property type="match status" value="1"/>
</dbReference>
<organism evidence="6 7">
    <name type="scientific">Streptomyces johnsoniae</name>
    <dbReference type="NCBI Taxonomy" id="3075532"/>
    <lineage>
        <taxon>Bacteria</taxon>
        <taxon>Bacillati</taxon>
        <taxon>Actinomycetota</taxon>
        <taxon>Actinomycetes</taxon>
        <taxon>Kitasatosporales</taxon>
        <taxon>Streptomycetaceae</taxon>
        <taxon>Streptomyces</taxon>
    </lineage>
</organism>
<keyword evidence="3" id="KW-0804">Transcription</keyword>
<comment type="caution">
    <text evidence="6">The sequence shown here is derived from an EMBL/GenBank/DDBJ whole genome shotgun (WGS) entry which is preliminary data.</text>
</comment>
<dbReference type="SMART" id="SM00420">
    <property type="entry name" value="HTH_DEOR"/>
    <property type="match status" value="1"/>
</dbReference>
<keyword evidence="2 6" id="KW-0238">DNA-binding</keyword>
<dbReference type="PROSITE" id="PS00894">
    <property type="entry name" value="HTH_DEOR_1"/>
    <property type="match status" value="1"/>
</dbReference>
<dbReference type="InterPro" id="IPR018356">
    <property type="entry name" value="Tscrpt_reg_HTH_DeoR_CS"/>
</dbReference>
<dbReference type="Pfam" id="PF13377">
    <property type="entry name" value="Peripla_BP_3"/>
    <property type="match status" value="1"/>
</dbReference>
<gene>
    <name evidence="6" type="ORF">RM779_28685</name>
</gene>
<dbReference type="InterPro" id="IPR036388">
    <property type="entry name" value="WH-like_DNA-bd_sf"/>
</dbReference>
<evidence type="ECO:0000256" key="3">
    <source>
        <dbReference type="ARBA" id="ARBA00023163"/>
    </source>
</evidence>
<evidence type="ECO:0000259" key="5">
    <source>
        <dbReference type="PROSITE" id="PS51000"/>
    </source>
</evidence>
<dbReference type="SUPFAM" id="SSF46785">
    <property type="entry name" value="Winged helix' DNA-binding domain"/>
    <property type="match status" value="1"/>
</dbReference>
<dbReference type="Gene3D" id="3.40.50.2300">
    <property type="match status" value="2"/>
</dbReference>
<dbReference type="SUPFAM" id="SSF53822">
    <property type="entry name" value="Periplasmic binding protein-like I"/>
    <property type="match status" value="1"/>
</dbReference>
<accession>A0ABU2SC42</accession>
<dbReference type="RefSeq" id="WP_311620695.1">
    <property type="nucleotide sequence ID" value="NZ_JAVREV010000020.1"/>
</dbReference>